<dbReference type="AlphaFoldDB" id="A4BQW1"/>
<keyword evidence="2" id="KW-1185">Reference proteome</keyword>
<organism evidence="1 2">
    <name type="scientific">Nitrococcus mobilis Nb-231</name>
    <dbReference type="NCBI Taxonomy" id="314278"/>
    <lineage>
        <taxon>Bacteria</taxon>
        <taxon>Pseudomonadati</taxon>
        <taxon>Pseudomonadota</taxon>
        <taxon>Gammaproteobacteria</taxon>
        <taxon>Chromatiales</taxon>
        <taxon>Ectothiorhodospiraceae</taxon>
        <taxon>Nitrococcus</taxon>
    </lineage>
</organism>
<dbReference type="SUPFAM" id="SSF143100">
    <property type="entry name" value="TTHA1013/TTHA0281-like"/>
    <property type="match status" value="1"/>
</dbReference>
<dbReference type="Proteomes" id="UP000003374">
    <property type="component" value="Unassembled WGS sequence"/>
</dbReference>
<accession>A4BQW1</accession>
<dbReference type="HOGENOM" id="CLU_2881297_0_0_6"/>
<evidence type="ECO:0008006" key="3">
    <source>
        <dbReference type="Google" id="ProtNLM"/>
    </source>
</evidence>
<dbReference type="RefSeq" id="WP_005000596.1">
    <property type="nucleotide sequence ID" value="NZ_CH672427.1"/>
</dbReference>
<dbReference type="STRING" id="314278.NB231_06221"/>
<gene>
    <name evidence="1" type="ORF">NB231_06221</name>
</gene>
<dbReference type="OrthoDB" id="9807959at2"/>
<dbReference type="Gene3D" id="3.30.160.250">
    <property type="match status" value="1"/>
</dbReference>
<protein>
    <recommendedName>
        <fullName evidence="3">HicB-like antitoxin of toxin-antitoxin system domain-containing protein</fullName>
    </recommendedName>
</protein>
<evidence type="ECO:0000313" key="1">
    <source>
        <dbReference type="EMBL" id="EAR21961.1"/>
    </source>
</evidence>
<dbReference type="InterPro" id="IPR035069">
    <property type="entry name" value="TTHA1013/TTHA0281-like"/>
</dbReference>
<name>A4BQW1_9GAMM</name>
<evidence type="ECO:0000313" key="2">
    <source>
        <dbReference type="Proteomes" id="UP000003374"/>
    </source>
</evidence>
<proteinExistence type="predicted"/>
<sequence>MNNANDRSALTDKRYLGAFPQGHTRGEVLKNIQEAIEGYLERLKVHDEPISPSIDAEVVEVIV</sequence>
<dbReference type="EMBL" id="AAOF01000005">
    <property type="protein sequence ID" value="EAR21961.1"/>
    <property type="molecule type" value="Genomic_DNA"/>
</dbReference>
<comment type="caution">
    <text evidence="1">The sequence shown here is derived from an EMBL/GenBank/DDBJ whole genome shotgun (WGS) entry which is preliminary data.</text>
</comment>
<reference evidence="1 2" key="1">
    <citation type="submission" date="2006-02" db="EMBL/GenBank/DDBJ databases">
        <authorList>
            <person name="Waterbury J."/>
            <person name="Ferriera S."/>
            <person name="Johnson J."/>
            <person name="Kravitz S."/>
            <person name="Halpern A."/>
            <person name="Remington K."/>
            <person name="Beeson K."/>
            <person name="Tran B."/>
            <person name="Rogers Y.-H."/>
            <person name="Friedman R."/>
            <person name="Venter J.C."/>
        </authorList>
    </citation>
    <scope>NUCLEOTIDE SEQUENCE [LARGE SCALE GENOMIC DNA]</scope>
    <source>
        <strain evidence="1 2">Nb-231</strain>
    </source>
</reference>